<evidence type="ECO:0008006" key="4">
    <source>
        <dbReference type="Google" id="ProtNLM"/>
    </source>
</evidence>
<comment type="caution">
    <text evidence="2">The sequence shown here is derived from an EMBL/GenBank/DDBJ whole genome shotgun (WGS) entry which is preliminary data.</text>
</comment>
<dbReference type="Proteomes" id="UP001501821">
    <property type="component" value="Unassembled WGS sequence"/>
</dbReference>
<keyword evidence="1" id="KW-0732">Signal</keyword>
<sequence>MRRPLRATALVAAALSVALIAPVSSTASADAPRRGVDTAPPAEGSCHDLTYAEGLNAADPDPAVDCTEAHTSVTLAVVKFAKAPDWSDVGALYRRSQEKCVRGEILVFGAEPKALQSSAYSEWLFVPSKAQRDAGAKWVRCDIALAEGKTLQPLPTDGPPQLGPLPLDDSLARCRAGKPLGFLVVACSGPHTQGAAPLIKRPGGTYPGTKRMHAWTYQRCHAKLGRSLGVYEWPTKPMWRHGLRFSTCFRKTRS</sequence>
<evidence type="ECO:0000256" key="1">
    <source>
        <dbReference type="SAM" id="SignalP"/>
    </source>
</evidence>
<evidence type="ECO:0000313" key="3">
    <source>
        <dbReference type="Proteomes" id="UP001501821"/>
    </source>
</evidence>
<gene>
    <name evidence="2" type="ORF">GCM10022242_30630</name>
</gene>
<accession>A0ABP7IVD4</accession>
<name>A0ABP7IVD4_9ACTN</name>
<reference evidence="3" key="1">
    <citation type="journal article" date="2019" name="Int. J. Syst. Evol. Microbiol.">
        <title>The Global Catalogue of Microorganisms (GCM) 10K type strain sequencing project: providing services to taxonomists for standard genome sequencing and annotation.</title>
        <authorList>
            <consortium name="The Broad Institute Genomics Platform"/>
            <consortium name="The Broad Institute Genome Sequencing Center for Infectious Disease"/>
            <person name="Wu L."/>
            <person name="Ma J."/>
        </authorList>
    </citation>
    <scope>NUCLEOTIDE SEQUENCE [LARGE SCALE GENOMIC DNA]</scope>
    <source>
        <strain evidence="3">JCM 16953</strain>
    </source>
</reference>
<dbReference type="EMBL" id="BAABAH010000012">
    <property type="protein sequence ID" value="GAA3827255.1"/>
    <property type="molecule type" value="Genomic_DNA"/>
</dbReference>
<feature type="chain" id="PRO_5046060567" description="Septum formation-related domain-containing protein" evidence="1">
    <location>
        <begin position="30"/>
        <end position="254"/>
    </location>
</feature>
<proteinExistence type="predicted"/>
<feature type="signal peptide" evidence="1">
    <location>
        <begin position="1"/>
        <end position="29"/>
    </location>
</feature>
<organism evidence="2 3">
    <name type="scientific">Nocardioides panacisoli</name>
    <dbReference type="NCBI Taxonomy" id="627624"/>
    <lineage>
        <taxon>Bacteria</taxon>
        <taxon>Bacillati</taxon>
        <taxon>Actinomycetota</taxon>
        <taxon>Actinomycetes</taxon>
        <taxon>Propionibacteriales</taxon>
        <taxon>Nocardioidaceae</taxon>
        <taxon>Nocardioides</taxon>
    </lineage>
</organism>
<dbReference type="RefSeq" id="WP_344776987.1">
    <property type="nucleotide sequence ID" value="NZ_BAABAH010000012.1"/>
</dbReference>
<keyword evidence="3" id="KW-1185">Reference proteome</keyword>
<protein>
    <recommendedName>
        <fullName evidence="4">Septum formation-related domain-containing protein</fullName>
    </recommendedName>
</protein>
<evidence type="ECO:0000313" key="2">
    <source>
        <dbReference type="EMBL" id="GAA3827255.1"/>
    </source>
</evidence>